<dbReference type="SMART" id="SM00028">
    <property type="entry name" value="TPR"/>
    <property type="match status" value="4"/>
</dbReference>
<feature type="transmembrane region" description="Helical" evidence="4">
    <location>
        <begin position="42"/>
        <end position="61"/>
    </location>
</feature>
<keyword evidence="1" id="KW-0677">Repeat</keyword>
<protein>
    <submittedName>
        <fullName evidence="5">Tetratricopeptide repeat protein</fullName>
    </submittedName>
</protein>
<accession>A0ABS6RYM4</accession>
<dbReference type="SUPFAM" id="SSF48452">
    <property type="entry name" value="TPR-like"/>
    <property type="match status" value="1"/>
</dbReference>
<sequence>MSVLPIARRVSTAIVSYVQYLYMMVNPSKLAIFYPYPYDMPLWKPVAAFVFLVTISICALLATRRRPYLLVGWLWYLGTLVPVIKLVHTGREAVADRYAYVPLIGIYIILAWGSADLLQSNRFRKPLLAAAAAVMIVFYSALTWTYTGHWKNSLSIFRHAIDVVDNNYKAYNNYGNDLLLSDYGKLDEAIGYFARGLELKSDDPELHMSMGNALTAKGRLEEAMEHYARSGPLMSPDDEALVRKRFGLLYLNRKQYQYAIIHLNKYIEHYPDDTEALNNLATALMSLDRVDEAIGVLTRAVSLSPQSGHLHKHLGDALTKAGRFQEAQRHLFQARQLN</sequence>
<keyword evidence="4" id="KW-0812">Transmembrane</keyword>
<evidence type="ECO:0000256" key="1">
    <source>
        <dbReference type="ARBA" id="ARBA00022737"/>
    </source>
</evidence>
<proteinExistence type="predicted"/>
<dbReference type="InterPro" id="IPR052346">
    <property type="entry name" value="O-mannosyl-transferase_TMTC"/>
</dbReference>
<dbReference type="PROSITE" id="PS50005">
    <property type="entry name" value="TPR"/>
    <property type="match status" value="2"/>
</dbReference>
<feature type="repeat" description="TPR" evidence="3">
    <location>
        <begin position="240"/>
        <end position="273"/>
    </location>
</feature>
<dbReference type="EMBL" id="JABXWD010000140">
    <property type="protein sequence ID" value="MBV6341706.1"/>
    <property type="molecule type" value="Genomic_DNA"/>
</dbReference>
<evidence type="ECO:0000256" key="2">
    <source>
        <dbReference type="ARBA" id="ARBA00022803"/>
    </source>
</evidence>
<dbReference type="Pfam" id="PF13432">
    <property type="entry name" value="TPR_16"/>
    <property type="match status" value="2"/>
</dbReference>
<evidence type="ECO:0000313" key="5">
    <source>
        <dbReference type="EMBL" id="MBV6341706.1"/>
    </source>
</evidence>
<keyword evidence="4" id="KW-0472">Membrane</keyword>
<evidence type="ECO:0000256" key="4">
    <source>
        <dbReference type="SAM" id="Phobius"/>
    </source>
</evidence>
<dbReference type="InterPro" id="IPR019734">
    <property type="entry name" value="TPR_rpt"/>
</dbReference>
<comment type="caution">
    <text evidence="5">The sequence shown here is derived from an EMBL/GenBank/DDBJ whole genome shotgun (WGS) entry which is preliminary data.</text>
</comment>
<dbReference type="Gene3D" id="1.25.40.10">
    <property type="entry name" value="Tetratricopeptide repeat domain"/>
    <property type="match status" value="2"/>
</dbReference>
<evidence type="ECO:0000313" key="6">
    <source>
        <dbReference type="Proteomes" id="UP001196980"/>
    </source>
</evidence>
<organism evidence="5 6">
    <name type="scientific">Candidatus Magnetobacterium casense</name>
    <dbReference type="NCBI Taxonomy" id="1455061"/>
    <lineage>
        <taxon>Bacteria</taxon>
        <taxon>Pseudomonadati</taxon>
        <taxon>Nitrospirota</taxon>
        <taxon>Thermodesulfovibrionia</taxon>
        <taxon>Thermodesulfovibrionales</taxon>
        <taxon>Candidatus Magnetobacteriaceae</taxon>
        <taxon>Candidatus Magnetobacterium</taxon>
    </lineage>
</organism>
<dbReference type="PANTHER" id="PTHR44227">
    <property type="match status" value="1"/>
</dbReference>
<keyword evidence="4" id="KW-1133">Transmembrane helix</keyword>
<feature type="transmembrane region" description="Helical" evidence="4">
    <location>
        <begin position="127"/>
        <end position="146"/>
    </location>
</feature>
<feature type="transmembrane region" description="Helical" evidence="4">
    <location>
        <begin position="99"/>
        <end position="115"/>
    </location>
</feature>
<name>A0ABS6RYM4_9BACT</name>
<dbReference type="PANTHER" id="PTHR44227:SF3">
    <property type="entry name" value="PROTEIN O-MANNOSYL-TRANSFERASE TMTC4"/>
    <property type="match status" value="1"/>
</dbReference>
<dbReference type="Proteomes" id="UP001196980">
    <property type="component" value="Unassembled WGS sequence"/>
</dbReference>
<feature type="transmembrane region" description="Helical" evidence="4">
    <location>
        <begin position="68"/>
        <end position="87"/>
    </location>
</feature>
<dbReference type="InterPro" id="IPR011990">
    <property type="entry name" value="TPR-like_helical_dom_sf"/>
</dbReference>
<feature type="repeat" description="TPR" evidence="3">
    <location>
        <begin position="274"/>
        <end position="307"/>
    </location>
</feature>
<evidence type="ECO:0000256" key="3">
    <source>
        <dbReference type="PROSITE-ProRule" id="PRU00339"/>
    </source>
</evidence>
<gene>
    <name evidence="5" type="ORF">HWQ67_08915</name>
</gene>
<keyword evidence="2 3" id="KW-0802">TPR repeat</keyword>
<feature type="transmembrane region" description="Helical" evidence="4">
    <location>
        <begin position="12"/>
        <end position="36"/>
    </location>
</feature>
<reference evidence="5 6" key="1">
    <citation type="journal article" date="2020" name="J Geophys Res Biogeosci">
        <title>Magnetotaxis as an Adaptation to Enable Bacterial Shuttling of Microbial Sulfur and Sulfur Cycling Across Aquatic Oxic#Anoxic Interfaces.</title>
        <authorList>
            <person name="Li J."/>
            <person name="Liu P."/>
            <person name="Wang J."/>
            <person name="Roberts A.P."/>
            <person name="Pan Y."/>
        </authorList>
    </citation>
    <scope>NUCLEOTIDE SEQUENCE [LARGE SCALE GENOMIC DNA]</scope>
    <source>
        <strain evidence="5 6">MYR-1_YQ</strain>
    </source>
</reference>
<keyword evidence="6" id="KW-1185">Reference proteome</keyword>